<dbReference type="InterPro" id="IPR035093">
    <property type="entry name" value="RelE/ParE_toxin_dom_sf"/>
</dbReference>
<dbReference type="EMBL" id="VMRJ01000007">
    <property type="protein sequence ID" value="TVT37390.1"/>
    <property type="molecule type" value="Genomic_DNA"/>
</dbReference>
<dbReference type="OrthoDB" id="3233388at2"/>
<gene>
    <name evidence="1" type="ORF">FNT36_23625</name>
</gene>
<dbReference type="Pfam" id="PF05973">
    <property type="entry name" value="Gp49"/>
    <property type="match status" value="1"/>
</dbReference>
<accession>A0A558BLL1</accession>
<dbReference type="RefSeq" id="WP_144852907.1">
    <property type="nucleotide sequence ID" value="NZ_VMRJ01000007.1"/>
</dbReference>
<reference evidence="1 2" key="1">
    <citation type="submission" date="2019-07" db="EMBL/GenBank/DDBJ databases">
        <title>Hymenobacter sp. straun FUR1 Genome sequencing and assembly.</title>
        <authorList>
            <person name="Chhetri G."/>
        </authorList>
    </citation>
    <scope>NUCLEOTIDE SEQUENCE [LARGE SCALE GENOMIC DNA]</scope>
    <source>
        <strain evidence="1 2">Fur1</strain>
    </source>
</reference>
<dbReference type="Gene3D" id="3.30.2310.20">
    <property type="entry name" value="RelE-like"/>
    <property type="match status" value="1"/>
</dbReference>
<comment type="caution">
    <text evidence="1">The sequence shown here is derived from an EMBL/GenBank/DDBJ whole genome shotgun (WGS) entry which is preliminary data.</text>
</comment>
<evidence type="ECO:0000313" key="1">
    <source>
        <dbReference type="EMBL" id="TVT37390.1"/>
    </source>
</evidence>
<name>A0A558BLL1_9BACT</name>
<proteinExistence type="predicted"/>
<organism evidence="1 2">
    <name type="scientific">Hymenobacter setariae</name>
    <dbReference type="NCBI Taxonomy" id="2594794"/>
    <lineage>
        <taxon>Bacteria</taxon>
        <taxon>Pseudomonadati</taxon>
        <taxon>Bacteroidota</taxon>
        <taxon>Cytophagia</taxon>
        <taxon>Cytophagales</taxon>
        <taxon>Hymenobacteraceae</taxon>
        <taxon>Hymenobacter</taxon>
    </lineage>
</organism>
<evidence type="ECO:0000313" key="2">
    <source>
        <dbReference type="Proteomes" id="UP000317624"/>
    </source>
</evidence>
<keyword evidence="2" id="KW-1185">Reference proteome</keyword>
<dbReference type="InterPro" id="IPR009241">
    <property type="entry name" value="HigB-like"/>
</dbReference>
<dbReference type="AlphaFoldDB" id="A0A558BLL1"/>
<sequence length="116" mass="14023">MADEFIRNVFYYRRYYLDFFATLKPEVQKKFNWTLKLLATVDRVPEKYFKHLTGSSNLYEIRVEVGSDIYRVFSFFDKGQLIILVNGFQKKTQKTPKNELELAEKIKQQYFDEKAR</sequence>
<dbReference type="Proteomes" id="UP000317624">
    <property type="component" value="Unassembled WGS sequence"/>
</dbReference>
<protein>
    <submittedName>
        <fullName evidence="1">Type II toxin-antitoxin system RelE/ParE family toxin</fullName>
    </submittedName>
</protein>